<dbReference type="InterPro" id="IPR013766">
    <property type="entry name" value="Thioredoxin_domain"/>
</dbReference>
<keyword evidence="2" id="KW-0575">Peroxidase</keyword>
<evidence type="ECO:0000256" key="2">
    <source>
        <dbReference type="ARBA" id="ARBA00022559"/>
    </source>
</evidence>
<evidence type="ECO:0000313" key="8">
    <source>
        <dbReference type="EMBL" id="MCE5170024.1"/>
    </source>
</evidence>
<evidence type="ECO:0000259" key="7">
    <source>
        <dbReference type="PROSITE" id="PS51352"/>
    </source>
</evidence>
<reference evidence="8 9" key="1">
    <citation type="submission" date="2021-11" db="EMBL/GenBank/DDBJ databases">
        <title>Draft genome sequence of Paenibacillus profundus YoMME, a new Gram-positive bacteria with exoelectrogenic properties.</title>
        <authorList>
            <person name="Hubenova Y."/>
            <person name="Hubenova E."/>
            <person name="Manasiev Y."/>
            <person name="Peykov S."/>
            <person name="Mitov M."/>
        </authorList>
    </citation>
    <scope>NUCLEOTIDE SEQUENCE [LARGE SCALE GENOMIC DNA]</scope>
    <source>
        <strain evidence="8 9">YoMME</strain>
    </source>
</reference>
<gene>
    <name evidence="8" type="ORF">LQV63_11955</name>
</gene>
<dbReference type="Proteomes" id="UP001199916">
    <property type="component" value="Unassembled WGS sequence"/>
</dbReference>
<evidence type="ECO:0000313" key="9">
    <source>
        <dbReference type="Proteomes" id="UP001199916"/>
    </source>
</evidence>
<dbReference type="PANTHER" id="PTHR10681">
    <property type="entry name" value="THIOREDOXIN PEROXIDASE"/>
    <property type="match status" value="1"/>
</dbReference>
<comment type="caution">
    <text evidence="8">The sequence shown here is derived from an EMBL/GenBank/DDBJ whole genome shotgun (WGS) entry which is preliminary data.</text>
</comment>
<keyword evidence="4" id="KW-0560">Oxidoreductase</keyword>
<dbReference type="PROSITE" id="PS51352">
    <property type="entry name" value="THIOREDOXIN_2"/>
    <property type="match status" value="1"/>
</dbReference>
<evidence type="ECO:0000256" key="3">
    <source>
        <dbReference type="ARBA" id="ARBA00022862"/>
    </source>
</evidence>
<dbReference type="Pfam" id="PF00578">
    <property type="entry name" value="AhpC-TSA"/>
    <property type="match status" value="1"/>
</dbReference>
<dbReference type="Gene3D" id="3.40.30.10">
    <property type="entry name" value="Glutaredoxin"/>
    <property type="match status" value="1"/>
</dbReference>
<evidence type="ECO:0000256" key="4">
    <source>
        <dbReference type="ARBA" id="ARBA00023002"/>
    </source>
</evidence>
<sequence>MMQPTSMTAATTMTTDYPFAKVGLPAPSFNLLSTKNIETLEERISLEDYRGKWLVFFFWPFDFTYVCPTEIVAFSDSYEEFKQLDCEILGASVDSIHTHRAWIQTPRDHNGIGPINYQMVSDFTKEVAHNYGILDEETAAAHRGLFIIDPEGILRYQVVTDMNVGRSVDETLRILQALQAGGLCPANWRPGQKTLG</sequence>
<dbReference type="InterPro" id="IPR036249">
    <property type="entry name" value="Thioredoxin-like_sf"/>
</dbReference>
<keyword evidence="9" id="KW-1185">Reference proteome</keyword>
<dbReference type="InterPro" id="IPR024706">
    <property type="entry name" value="Peroxiredoxin_AhpC-typ"/>
</dbReference>
<organism evidence="8 9">
    <name type="scientific">Paenibacillus profundus</name>
    <dbReference type="NCBI Taxonomy" id="1173085"/>
    <lineage>
        <taxon>Bacteria</taxon>
        <taxon>Bacillati</taxon>
        <taxon>Bacillota</taxon>
        <taxon>Bacilli</taxon>
        <taxon>Bacillales</taxon>
        <taxon>Paenibacillaceae</taxon>
        <taxon>Paenibacillus</taxon>
    </lineage>
</organism>
<dbReference type="InterPro" id="IPR019479">
    <property type="entry name" value="Peroxiredoxin_C"/>
</dbReference>
<evidence type="ECO:0000256" key="6">
    <source>
        <dbReference type="ARBA" id="ARBA00023284"/>
    </source>
</evidence>
<dbReference type="Pfam" id="PF10417">
    <property type="entry name" value="1-cysPrx_C"/>
    <property type="match status" value="1"/>
</dbReference>
<comment type="similarity">
    <text evidence="1">Belongs to the peroxiredoxin family. AhpC/Prx1 subfamily.</text>
</comment>
<dbReference type="InterPro" id="IPR050217">
    <property type="entry name" value="Peroxiredoxin"/>
</dbReference>
<name>A0ABS8YFM8_9BACL</name>
<keyword evidence="6" id="KW-0676">Redox-active center</keyword>
<keyword evidence="3" id="KW-0049">Antioxidant</keyword>
<keyword evidence="5" id="KW-1015">Disulfide bond</keyword>
<dbReference type="EMBL" id="JAJNBZ010000007">
    <property type="protein sequence ID" value="MCE5170024.1"/>
    <property type="molecule type" value="Genomic_DNA"/>
</dbReference>
<evidence type="ECO:0000256" key="5">
    <source>
        <dbReference type="ARBA" id="ARBA00023157"/>
    </source>
</evidence>
<accession>A0ABS8YFM8</accession>
<dbReference type="InterPro" id="IPR000866">
    <property type="entry name" value="AhpC/TSA"/>
</dbReference>
<dbReference type="PIRSF" id="PIRSF000239">
    <property type="entry name" value="AHPC"/>
    <property type="match status" value="1"/>
</dbReference>
<feature type="domain" description="Thioredoxin" evidence="7">
    <location>
        <begin position="20"/>
        <end position="180"/>
    </location>
</feature>
<proteinExistence type="inferred from homology"/>
<dbReference type="SUPFAM" id="SSF52833">
    <property type="entry name" value="Thioredoxin-like"/>
    <property type="match status" value="1"/>
</dbReference>
<dbReference type="PANTHER" id="PTHR10681:SF121">
    <property type="entry name" value="ALKYL HYDROPEROXIDE REDUCTASE C"/>
    <property type="match status" value="1"/>
</dbReference>
<evidence type="ECO:0000256" key="1">
    <source>
        <dbReference type="ARBA" id="ARBA00009796"/>
    </source>
</evidence>
<protein>
    <submittedName>
        <fullName evidence="8">Peroxiredoxin</fullName>
    </submittedName>
</protein>
<dbReference type="CDD" id="cd03015">
    <property type="entry name" value="PRX_Typ2cys"/>
    <property type="match status" value="1"/>
</dbReference>